<dbReference type="Gene3D" id="1.20.1250.20">
    <property type="entry name" value="MFS general substrate transporter like domains"/>
    <property type="match status" value="1"/>
</dbReference>
<dbReference type="WBParaSite" id="TTAC_0000387901-mRNA-1">
    <property type="protein sequence ID" value="TTAC_0000387901-mRNA-1"/>
    <property type="gene ID" value="TTAC_0000387901"/>
</dbReference>
<dbReference type="AlphaFoldDB" id="A0A0R3WSY9"/>
<dbReference type="SUPFAM" id="SSF103473">
    <property type="entry name" value="MFS general substrate transporter"/>
    <property type="match status" value="1"/>
</dbReference>
<organism evidence="4">
    <name type="scientific">Hydatigena taeniaeformis</name>
    <name type="common">Feline tapeworm</name>
    <name type="synonym">Taenia taeniaeformis</name>
    <dbReference type="NCBI Taxonomy" id="6205"/>
    <lineage>
        <taxon>Eukaryota</taxon>
        <taxon>Metazoa</taxon>
        <taxon>Spiralia</taxon>
        <taxon>Lophotrochozoa</taxon>
        <taxon>Platyhelminthes</taxon>
        <taxon>Cestoda</taxon>
        <taxon>Eucestoda</taxon>
        <taxon>Cyclophyllidea</taxon>
        <taxon>Taeniidae</taxon>
        <taxon>Hydatigera</taxon>
    </lineage>
</organism>
<accession>A0A0R3WSY9</accession>
<feature type="transmembrane region" description="Helical" evidence="1">
    <location>
        <begin position="47"/>
        <end position="71"/>
    </location>
</feature>
<sequence>MSREANATNRVAEKGDFKPMVDDETKNLEINLEEIELPVPPDGGWSWLVLLGSFICMFCVDGLSFSFGVLLSDLQTSFECTTTKISLASSLIVGFTLISGPIVSAVSNIFSFRSLVLVGSVISFCSVLACAFVNDVNVFIVLFGFVTVIK</sequence>
<dbReference type="EMBL" id="UYWX01003184">
    <property type="protein sequence ID" value="VDM23613.1"/>
    <property type="molecule type" value="Genomic_DNA"/>
</dbReference>
<dbReference type="GO" id="GO:0008028">
    <property type="term" value="F:monocarboxylic acid transmembrane transporter activity"/>
    <property type="evidence" value="ECO:0007669"/>
    <property type="project" value="TreeGrafter"/>
</dbReference>
<keyword evidence="1" id="KW-0812">Transmembrane</keyword>
<dbReference type="InterPro" id="IPR050327">
    <property type="entry name" value="Proton-linked_MCT"/>
</dbReference>
<name>A0A0R3WSY9_HYDTA</name>
<proteinExistence type="predicted"/>
<reference evidence="4" key="1">
    <citation type="submission" date="2017-02" db="UniProtKB">
        <authorList>
            <consortium name="WormBaseParasite"/>
        </authorList>
    </citation>
    <scope>IDENTIFICATION</scope>
</reference>
<evidence type="ECO:0000256" key="1">
    <source>
        <dbReference type="SAM" id="Phobius"/>
    </source>
</evidence>
<dbReference type="PANTHER" id="PTHR11360">
    <property type="entry name" value="MONOCARBOXYLATE TRANSPORTER"/>
    <property type="match status" value="1"/>
</dbReference>
<evidence type="ECO:0000313" key="2">
    <source>
        <dbReference type="EMBL" id="VDM23613.1"/>
    </source>
</evidence>
<keyword evidence="1" id="KW-1133">Transmembrane helix</keyword>
<dbReference type="Proteomes" id="UP000274429">
    <property type="component" value="Unassembled WGS sequence"/>
</dbReference>
<dbReference type="InterPro" id="IPR036259">
    <property type="entry name" value="MFS_trans_sf"/>
</dbReference>
<dbReference type="OrthoDB" id="6499973at2759"/>
<evidence type="ECO:0000313" key="3">
    <source>
        <dbReference type="Proteomes" id="UP000274429"/>
    </source>
</evidence>
<evidence type="ECO:0000313" key="4">
    <source>
        <dbReference type="WBParaSite" id="TTAC_0000387901-mRNA-1"/>
    </source>
</evidence>
<feature type="transmembrane region" description="Helical" evidence="1">
    <location>
        <begin position="91"/>
        <end position="110"/>
    </location>
</feature>
<reference evidence="2 3" key="2">
    <citation type="submission" date="2018-11" db="EMBL/GenBank/DDBJ databases">
        <authorList>
            <consortium name="Pathogen Informatics"/>
        </authorList>
    </citation>
    <scope>NUCLEOTIDE SEQUENCE [LARGE SCALE GENOMIC DNA]</scope>
</reference>
<keyword evidence="3" id="KW-1185">Reference proteome</keyword>
<dbReference type="PANTHER" id="PTHR11360:SF284">
    <property type="entry name" value="EG:103B4.3 PROTEIN-RELATED"/>
    <property type="match status" value="1"/>
</dbReference>
<keyword evidence="1" id="KW-0472">Membrane</keyword>
<feature type="transmembrane region" description="Helical" evidence="1">
    <location>
        <begin position="116"/>
        <end position="149"/>
    </location>
</feature>
<dbReference type="STRING" id="6205.A0A0R3WSY9"/>
<gene>
    <name evidence="2" type="ORF">TTAC_LOCUS3864</name>
</gene>
<protein>
    <submittedName>
        <fullName evidence="4">MFS domain-containing protein</fullName>
    </submittedName>
</protein>